<name>D2YAN4_VIBMI</name>
<dbReference type="RefSeq" id="WP_000710198.1">
    <property type="nucleotide sequence ID" value="NZ_ACYU01000018.1"/>
</dbReference>
<feature type="domain" description="P/Homo B" evidence="4">
    <location>
        <begin position="292"/>
        <end position="413"/>
    </location>
</feature>
<dbReference type="InterPro" id="IPR008979">
    <property type="entry name" value="Galactose-bd-like_sf"/>
</dbReference>
<dbReference type="Pfam" id="PF01483">
    <property type="entry name" value="P_proprotein"/>
    <property type="match status" value="1"/>
</dbReference>
<dbReference type="PROSITE" id="PS51829">
    <property type="entry name" value="P_HOMO_B"/>
    <property type="match status" value="1"/>
</dbReference>
<dbReference type="SUPFAM" id="SSF49785">
    <property type="entry name" value="Galactose-binding domain-like"/>
    <property type="match status" value="1"/>
</dbReference>
<keyword evidence="3" id="KW-0732">Signal</keyword>
<comment type="caution">
    <text evidence="5">The sequence shown here is derived from an EMBL/GenBank/DDBJ whole genome shotgun (WGS) entry which is preliminary data.</text>
</comment>
<proteinExistence type="predicted"/>
<keyword evidence="2" id="KW-0378">Hydrolase</keyword>
<dbReference type="SUPFAM" id="SSF55486">
    <property type="entry name" value="Metalloproteases ('zincins'), catalytic domain"/>
    <property type="match status" value="1"/>
</dbReference>
<dbReference type="GO" id="GO:0006508">
    <property type="term" value="P:proteolysis"/>
    <property type="evidence" value="ECO:0007669"/>
    <property type="project" value="UniProtKB-KW"/>
</dbReference>
<dbReference type="Gene3D" id="2.60.120.260">
    <property type="entry name" value="Galactose-binding domain-like"/>
    <property type="match status" value="1"/>
</dbReference>
<dbReference type="AlphaFoldDB" id="D2YAN4"/>
<evidence type="ECO:0000313" key="5">
    <source>
        <dbReference type="EMBL" id="EEW08282.1"/>
    </source>
</evidence>
<evidence type="ECO:0000256" key="3">
    <source>
        <dbReference type="SAM" id="SignalP"/>
    </source>
</evidence>
<dbReference type="Pfam" id="PF13582">
    <property type="entry name" value="Reprolysin_3"/>
    <property type="match status" value="1"/>
</dbReference>
<evidence type="ECO:0000256" key="1">
    <source>
        <dbReference type="ARBA" id="ARBA00022670"/>
    </source>
</evidence>
<reference evidence="5 6" key="1">
    <citation type="journal article" date="2009" name="BMC Evol. Biol.">
        <title>Genomic taxonomy of Vibrios.</title>
        <authorList>
            <person name="Thompson C.C."/>
            <person name="Vicente A.C."/>
            <person name="Souza R.C."/>
            <person name="Vasconcelos A.T."/>
            <person name="Vesth T."/>
            <person name="Alves N.Jr."/>
            <person name="Ussery D.W."/>
            <person name="Iida T."/>
            <person name="Thompson F.L."/>
        </authorList>
    </citation>
    <scope>NUCLEOTIDE SEQUENCE [LARGE SCALE GENOMIC DNA]</scope>
    <source>
        <strain evidence="5 6">VM603</strain>
    </source>
</reference>
<accession>D2YAN4</accession>
<evidence type="ECO:0000313" key="6">
    <source>
        <dbReference type="Proteomes" id="UP000004827"/>
    </source>
</evidence>
<dbReference type="Gene3D" id="3.40.390.10">
    <property type="entry name" value="Collagenase (Catalytic Domain)"/>
    <property type="match status" value="1"/>
</dbReference>
<organism evidence="5 6">
    <name type="scientific">Vibrio mimicus VM603</name>
    <dbReference type="NCBI Taxonomy" id="671074"/>
    <lineage>
        <taxon>Bacteria</taxon>
        <taxon>Pseudomonadati</taxon>
        <taxon>Pseudomonadota</taxon>
        <taxon>Gammaproteobacteria</taxon>
        <taxon>Vibrionales</taxon>
        <taxon>Vibrionaceae</taxon>
        <taxon>Vibrio</taxon>
    </lineage>
</organism>
<dbReference type="GO" id="GO:0004252">
    <property type="term" value="F:serine-type endopeptidase activity"/>
    <property type="evidence" value="ECO:0007669"/>
    <property type="project" value="InterPro"/>
</dbReference>
<dbReference type="GO" id="GO:0008237">
    <property type="term" value="F:metallopeptidase activity"/>
    <property type="evidence" value="ECO:0007669"/>
    <property type="project" value="InterPro"/>
</dbReference>
<evidence type="ECO:0000256" key="2">
    <source>
        <dbReference type="ARBA" id="ARBA00022801"/>
    </source>
</evidence>
<sequence>MKKASLALAVSVGLCSPAIWAATTQIDVLGLYTPDTATGFKQEHIAQMQHSVNVANKVLKDSGLDINVNLVATKEVQYDTQEGLKKSQDEVLDAASPFKSLDPAFADVENYRKQVGADMVAVFRYLDVNNSPDYERRPNGYSISCGLAWIVAPSTWNFPQEAKKRMYSHSYLNECGAETFIHELGHNFGLNHAHEQYERKDGSLYLPHLINKTEVDAYGYGVQNQFATIMAYPHLFGVGRSYKFSSPDLVCEGLPCGVKDYANAVRAIGLTTPKVSQIYDSVSAPIDGGDTGSTEPTPTTDKVFTVEGPVALPDKQTLTLPIKVSAQQATSAEVDIDITHQFRGDISIMLYAPDNGYWMLKKANNYDRRQTYQVKFTLNDVDPAATEGEWRLVIQDHKTGKVGTLNSFRLSFP</sequence>
<gene>
    <name evidence="5" type="ORF">VMB_05810</name>
</gene>
<feature type="signal peptide" evidence="3">
    <location>
        <begin position="1"/>
        <end position="21"/>
    </location>
</feature>
<dbReference type="Proteomes" id="UP000004827">
    <property type="component" value="Unassembled WGS sequence"/>
</dbReference>
<protein>
    <recommendedName>
        <fullName evidence="4">P/Homo B domain-containing protein</fullName>
    </recommendedName>
</protein>
<dbReference type="InterPro" id="IPR002884">
    <property type="entry name" value="P_dom"/>
</dbReference>
<dbReference type="InterPro" id="IPR024079">
    <property type="entry name" value="MetalloPept_cat_dom_sf"/>
</dbReference>
<feature type="chain" id="PRO_5003039688" description="P/Homo B domain-containing protein" evidence="3">
    <location>
        <begin position="22"/>
        <end position="413"/>
    </location>
</feature>
<dbReference type="EMBL" id="ACYU01000018">
    <property type="protein sequence ID" value="EEW08282.1"/>
    <property type="molecule type" value="Genomic_DNA"/>
</dbReference>
<keyword evidence="1" id="KW-0645">Protease</keyword>
<evidence type="ECO:0000259" key="4">
    <source>
        <dbReference type="PROSITE" id="PS51829"/>
    </source>
</evidence>